<evidence type="ECO:0000313" key="9">
    <source>
        <dbReference type="EMBL" id="KAL0428355.1"/>
    </source>
</evidence>
<keyword evidence="1" id="KW-0217">Developmental protein</keyword>
<reference evidence="9" key="1">
    <citation type="submission" date="2020-06" db="EMBL/GenBank/DDBJ databases">
        <authorList>
            <person name="Li T."/>
            <person name="Hu X."/>
            <person name="Zhang T."/>
            <person name="Song X."/>
            <person name="Zhang H."/>
            <person name="Dai N."/>
            <person name="Sheng W."/>
            <person name="Hou X."/>
            <person name="Wei L."/>
        </authorList>
    </citation>
    <scope>NUCLEOTIDE SEQUENCE</scope>
    <source>
        <strain evidence="9">KEN1</strain>
        <tissue evidence="9">Leaf</tissue>
    </source>
</reference>
<reference evidence="9" key="2">
    <citation type="journal article" date="2024" name="Plant">
        <title>Genomic evolution and insights into agronomic trait innovations of Sesamum species.</title>
        <authorList>
            <person name="Miao H."/>
            <person name="Wang L."/>
            <person name="Qu L."/>
            <person name="Liu H."/>
            <person name="Sun Y."/>
            <person name="Le M."/>
            <person name="Wang Q."/>
            <person name="Wei S."/>
            <person name="Zheng Y."/>
            <person name="Lin W."/>
            <person name="Duan Y."/>
            <person name="Cao H."/>
            <person name="Xiong S."/>
            <person name="Wang X."/>
            <person name="Wei L."/>
            <person name="Li C."/>
            <person name="Ma Q."/>
            <person name="Ju M."/>
            <person name="Zhao R."/>
            <person name="Li G."/>
            <person name="Mu C."/>
            <person name="Tian Q."/>
            <person name="Mei H."/>
            <person name="Zhang T."/>
            <person name="Gao T."/>
            <person name="Zhang H."/>
        </authorList>
    </citation>
    <scope>NUCLEOTIDE SEQUENCE</scope>
    <source>
        <strain evidence="9">KEN1</strain>
    </source>
</reference>
<sequence>MRDGQPTQRRDRQNPEAAREVRLSGRRQRLLLVPEPPLPVSPPAAPNPGQPQRWDPPQAPPRGGGCTGGGIQYANIGGFAPNPGANNYPVMNASPGCLVGSSSSSGFGGNGGNNSDDLFPFSGQTTGLSVQEYEQTPIFCSPDASSLHYQPADVITVFINGVATEVGRGPMDIRAMCGGDFVLFMHRECRWR</sequence>
<dbReference type="InterPro" id="IPR044558">
    <property type="entry name" value="WOX11-like"/>
</dbReference>
<keyword evidence="5" id="KW-0804">Transcription</keyword>
<proteinExistence type="inferred from homology"/>
<evidence type="ECO:0000256" key="8">
    <source>
        <dbReference type="SAM" id="MobiDB-lite"/>
    </source>
</evidence>
<dbReference type="PANTHER" id="PTHR46998">
    <property type="entry name" value="WUSCHEL-RELATED HOMEOBOX 11"/>
    <property type="match status" value="1"/>
</dbReference>
<dbReference type="PANTHER" id="PTHR46998:SF2">
    <property type="entry name" value="WUSCHEL-RELATED HOMEOBOX 11"/>
    <property type="match status" value="1"/>
</dbReference>
<dbReference type="EMBL" id="JACGWN010000010">
    <property type="protein sequence ID" value="KAL0428355.1"/>
    <property type="molecule type" value="Genomic_DNA"/>
</dbReference>
<feature type="compositionally biased region" description="Pro residues" evidence="8">
    <location>
        <begin position="34"/>
        <end position="49"/>
    </location>
</feature>
<evidence type="ECO:0000256" key="3">
    <source>
        <dbReference type="ARBA" id="ARBA00023125"/>
    </source>
</evidence>
<organism evidence="9">
    <name type="scientific">Sesamum latifolium</name>
    <dbReference type="NCBI Taxonomy" id="2727402"/>
    <lineage>
        <taxon>Eukaryota</taxon>
        <taxon>Viridiplantae</taxon>
        <taxon>Streptophyta</taxon>
        <taxon>Embryophyta</taxon>
        <taxon>Tracheophyta</taxon>
        <taxon>Spermatophyta</taxon>
        <taxon>Magnoliopsida</taxon>
        <taxon>eudicotyledons</taxon>
        <taxon>Gunneridae</taxon>
        <taxon>Pentapetalae</taxon>
        <taxon>asterids</taxon>
        <taxon>lamiids</taxon>
        <taxon>Lamiales</taxon>
        <taxon>Pedaliaceae</taxon>
        <taxon>Sesamum</taxon>
    </lineage>
</organism>
<evidence type="ECO:0000256" key="4">
    <source>
        <dbReference type="ARBA" id="ARBA00023155"/>
    </source>
</evidence>
<comment type="caution">
    <text evidence="9">The sequence shown here is derived from an EMBL/GenBank/DDBJ whole genome shotgun (WGS) entry which is preliminary data.</text>
</comment>
<protein>
    <submittedName>
        <fullName evidence="9">Uncharacterized protein</fullName>
    </submittedName>
</protein>
<feature type="compositionally biased region" description="Basic and acidic residues" evidence="8">
    <location>
        <begin position="1"/>
        <end position="23"/>
    </location>
</feature>
<accession>A0AAW2VJC7</accession>
<keyword evidence="2" id="KW-0805">Transcription regulation</keyword>
<keyword evidence="4" id="KW-0371">Homeobox</keyword>
<dbReference type="GO" id="GO:0003700">
    <property type="term" value="F:DNA-binding transcription factor activity"/>
    <property type="evidence" value="ECO:0007669"/>
    <property type="project" value="InterPro"/>
</dbReference>
<keyword evidence="6" id="KW-0539">Nucleus</keyword>
<dbReference type="AlphaFoldDB" id="A0AAW2VJC7"/>
<evidence type="ECO:0000256" key="5">
    <source>
        <dbReference type="ARBA" id="ARBA00023163"/>
    </source>
</evidence>
<comment type="similarity">
    <text evidence="7">Belongs to the WUS homeobox family.</text>
</comment>
<gene>
    <name evidence="9" type="ORF">Slati_3010300</name>
</gene>
<feature type="region of interest" description="Disordered" evidence="8">
    <location>
        <begin position="1"/>
        <end position="69"/>
    </location>
</feature>
<name>A0AAW2VJC7_9LAMI</name>
<evidence type="ECO:0000256" key="2">
    <source>
        <dbReference type="ARBA" id="ARBA00023015"/>
    </source>
</evidence>
<evidence type="ECO:0000256" key="7">
    <source>
        <dbReference type="ARBA" id="ARBA00024040"/>
    </source>
</evidence>
<dbReference type="GO" id="GO:0003677">
    <property type="term" value="F:DNA binding"/>
    <property type="evidence" value="ECO:0007669"/>
    <property type="project" value="UniProtKB-KW"/>
</dbReference>
<keyword evidence="3" id="KW-0238">DNA-binding</keyword>
<evidence type="ECO:0000256" key="1">
    <source>
        <dbReference type="ARBA" id="ARBA00022473"/>
    </source>
</evidence>
<dbReference type="GO" id="GO:0048830">
    <property type="term" value="P:adventitious root development"/>
    <property type="evidence" value="ECO:0007669"/>
    <property type="project" value="InterPro"/>
</dbReference>
<evidence type="ECO:0000256" key="6">
    <source>
        <dbReference type="ARBA" id="ARBA00023242"/>
    </source>
</evidence>